<sequence length="75" mass="8318">MLSNKGSSAAEQRFRSYQLACNYLSDCVCNETETKVYEPACFIVAPQPLAEQQPCVLYKGAKEVDKLSEHQVDSG</sequence>
<name>A0A6A4SMF7_SCOMX</name>
<evidence type="ECO:0000313" key="2">
    <source>
        <dbReference type="Proteomes" id="UP000438429"/>
    </source>
</evidence>
<protein>
    <submittedName>
        <fullName evidence="1">Uncharacterized protein</fullName>
    </submittedName>
</protein>
<dbReference type="Proteomes" id="UP000438429">
    <property type="component" value="Unassembled WGS sequence"/>
</dbReference>
<dbReference type="EMBL" id="VEVO01000010">
    <property type="protein sequence ID" value="KAF0036396.1"/>
    <property type="molecule type" value="Genomic_DNA"/>
</dbReference>
<organism evidence="1 2">
    <name type="scientific">Scophthalmus maximus</name>
    <name type="common">Turbot</name>
    <name type="synonym">Psetta maxima</name>
    <dbReference type="NCBI Taxonomy" id="52904"/>
    <lineage>
        <taxon>Eukaryota</taxon>
        <taxon>Metazoa</taxon>
        <taxon>Chordata</taxon>
        <taxon>Craniata</taxon>
        <taxon>Vertebrata</taxon>
        <taxon>Euteleostomi</taxon>
        <taxon>Actinopterygii</taxon>
        <taxon>Neopterygii</taxon>
        <taxon>Teleostei</taxon>
        <taxon>Neoteleostei</taxon>
        <taxon>Acanthomorphata</taxon>
        <taxon>Carangaria</taxon>
        <taxon>Pleuronectiformes</taxon>
        <taxon>Pleuronectoidei</taxon>
        <taxon>Scophthalmidae</taxon>
        <taxon>Scophthalmus</taxon>
    </lineage>
</organism>
<comment type="caution">
    <text evidence="1">The sequence shown here is derived from an EMBL/GenBank/DDBJ whole genome shotgun (WGS) entry which is preliminary data.</text>
</comment>
<accession>A0A6A4SMF7</accession>
<dbReference type="AlphaFoldDB" id="A0A6A4SMF7"/>
<proteinExistence type="predicted"/>
<evidence type="ECO:0000313" key="1">
    <source>
        <dbReference type="EMBL" id="KAF0036396.1"/>
    </source>
</evidence>
<gene>
    <name evidence="1" type="ORF">F2P81_011708</name>
</gene>
<reference evidence="1 2" key="1">
    <citation type="submission" date="2019-06" db="EMBL/GenBank/DDBJ databases">
        <title>Draft genomes of female and male turbot (Scophthalmus maximus).</title>
        <authorList>
            <person name="Xu H."/>
            <person name="Xu X.-W."/>
            <person name="Shao C."/>
            <person name="Chen S."/>
        </authorList>
    </citation>
    <scope>NUCLEOTIDE SEQUENCE [LARGE SCALE GENOMIC DNA]</scope>
    <source>
        <strain evidence="1">Ysfricsl-2016a</strain>
        <tissue evidence="1">Blood</tissue>
    </source>
</reference>